<organism evidence="2 3">
    <name type="scientific">Muraenolepis orangiensis</name>
    <name type="common">Patagonian moray cod</name>
    <dbReference type="NCBI Taxonomy" id="630683"/>
    <lineage>
        <taxon>Eukaryota</taxon>
        <taxon>Metazoa</taxon>
        <taxon>Chordata</taxon>
        <taxon>Craniata</taxon>
        <taxon>Vertebrata</taxon>
        <taxon>Euteleostomi</taxon>
        <taxon>Actinopterygii</taxon>
        <taxon>Neopterygii</taxon>
        <taxon>Teleostei</taxon>
        <taxon>Neoteleostei</taxon>
        <taxon>Acanthomorphata</taxon>
        <taxon>Zeiogadaria</taxon>
        <taxon>Gadariae</taxon>
        <taxon>Gadiformes</taxon>
        <taxon>Muraenolepidoidei</taxon>
        <taxon>Muraenolepididae</taxon>
        <taxon>Muraenolepis</taxon>
    </lineage>
</organism>
<name>A0A9Q0D9H6_9TELE</name>
<protein>
    <submittedName>
        <fullName evidence="2">Uncharacterized protein</fullName>
    </submittedName>
</protein>
<comment type="caution">
    <text evidence="2">The sequence shown here is derived from an EMBL/GenBank/DDBJ whole genome shotgun (WGS) entry which is preliminary data.</text>
</comment>
<dbReference type="Proteomes" id="UP001148018">
    <property type="component" value="Unassembled WGS sequence"/>
</dbReference>
<evidence type="ECO:0000313" key="2">
    <source>
        <dbReference type="EMBL" id="KAJ3582890.1"/>
    </source>
</evidence>
<proteinExistence type="predicted"/>
<sequence>MHSSLISKIPIKPIHSPSVLSQRRTLVLVGSDVLWCPQHQGPRPPLVSSAPGTQTSSGVLRDQGPRRPLVSSGTRDPLEEMPSEMASDSF</sequence>
<accession>A0A9Q0D9H6</accession>
<dbReference type="EMBL" id="JANIIK010000647">
    <property type="protein sequence ID" value="KAJ3582890.1"/>
    <property type="molecule type" value="Genomic_DNA"/>
</dbReference>
<reference evidence="2" key="1">
    <citation type="submission" date="2022-07" db="EMBL/GenBank/DDBJ databases">
        <title>Chromosome-level genome of Muraenolepis orangiensis.</title>
        <authorList>
            <person name="Kim J."/>
        </authorList>
    </citation>
    <scope>NUCLEOTIDE SEQUENCE</scope>
    <source>
        <strain evidence="2">KU_S4_2022</strain>
        <tissue evidence="2">Muscle</tissue>
    </source>
</reference>
<dbReference type="AlphaFoldDB" id="A0A9Q0D9H6"/>
<keyword evidence="3" id="KW-1185">Reference proteome</keyword>
<evidence type="ECO:0000256" key="1">
    <source>
        <dbReference type="SAM" id="MobiDB-lite"/>
    </source>
</evidence>
<gene>
    <name evidence="2" type="ORF">NHX12_000140</name>
</gene>
<evidence type="ECO:0000313" key="3">
    <source>
        <dbReference type="Proteomes" id="UP001148018"/>
    </source>
</evidence>
<feature type="region of interest" description="Disordered" evidence="1">
    <location>
        <begin position="39"/>
        <end position="90"/>
    </location>
</feature>